<dbReference type="FunFam" id="3.40.50.1220:FF:000001">
    <property type="entry name" value="Electron transfer flavoprotein, alpha subunit"/>
    <property type="match status" value="1"/>
</dbReference>
<proteinExistence type="inferred from homology"/>
<evidence type="ECO:0000259" key="5">
    <source>
        <dbReference type="Pfam" id="PF00766"/>
    </source>
</evidence>
<dbReference type="InterPro" id="IPR029035">
    <property type="entry name" value="DHS-like_NAD/FAD-binding_dom"/>
</dbReference>
<dbReference type="Gene3D" id="3.40.50.1220">
    <property type="entry name" value="TPP-binding domain"/>
    <property type="match status" value="1"/>
</dbReference>
<name>V7AHB1_PHAVU</name>
<dbReference type="InterPro" id="IPR001308">
    <property type="entry name" value="ETF_a/FixB"/>
</dbReference>
<keyword evidence="2" id="KW-0285">Flavoprotein</keyword>
<protein>
    <recommendedName>
        <fullName evidence="5">Electron transfer flavoprotein alpha subunit C-terminal domain-containing protein</fullName>
    </recommendedName>
</protein>
<gene>
    <name evidence="6" type="ORF">PHAVU_011G139600g</name>
</gene>
<accession>V7AHB1</accession>
<evidence type="ECO:0000256" key="4">
    <source>
        <dbReference type="ARBA" id="ARBA00022982"/>
    </source>
</evidence>
<dbReference type="Proteomes" id="UP000000226">
    <property type="component" value="Chromosome 11"/>
</dbReference>
<evidence type="ECO:0000313" key="7">
    <source>
        <dbReference type="Proteomes" id="UP000000226"/>
    </source>
</evidence>
<feature type="domain" description="Electron transfer flavoprotein alpha subunit C-terminal" evidence="5">
    <location>
        <begin position="111"/>
        <end position="191"/>
    </location>
</feature>
<dbReference type="EMBL" id="CM002298">
    <property type="protein sequence ID" value="ESW04954.1"/>
    <property type="molecule type" value="Genomic_DNA"/>
</dbReference>
<dbReference type="Gramene" id="ESW04954">
    <property type="protein sequence ID" value="ESW04954"/>
    <property type="gene ID" value="PHAVU_011G139600g"/>
</dbReference>
<dbReference type="GO" id="GO:0050660">
    <property type="term" value="F:flavin adenine dinucleotide binding"/>
    <property type="evidence" value="ECO:0007669"/>
    <property type="project" value="InterPro"/>
</dbReference>
<dbReference type="STRING" id="3885.V7AHB1"/>
<dbReference type="eggNOG" id="KOG3954">
    <property type="taxonomic scope" value="Eukaryota"/>
</dbReference>
<keyword evidence="4" id="KW-0813">Transport</keyword>
<dbReference type="GO" id="GO:0005739">
    <property type="term" value="C:mitochondrion"/>
    <property type="evidence" value="ECO:0007669"/>
    <property type="project" value="TreeGrafter"/>
</dbReference>
<evidence type="ECO:0000313" key="6">
    <source>
        <dbReference type="EMBL" id="ESW04954.1"/>
    </source>
</evidence>
<evidence type="ECO:0000256" key="1">
    <source>
        <dbReference type="ARBA" id="ARBA00005817"/>
    </source>
</evidence>
<dbReference type="PANTHER" id="PTHR43153">
    <property type="entry name" value="ELECTRON TRANSFER FLAVOPROTEIN ALPHA"/>
    <property type="match status" value="1"/>
</dbReference>
<dbReference type="GO" id="GO:0009055">
    <property type="term" value="F:electron transfer activity"/>
    <property type="evidence" value="ECO:0007669"/>
    <property type="project" value="InterPro"/>
</dbReference>
<dbReference type="PANTHER" id="PTHR43153:SF1">
    <property type="entry name" value="ELECTRON TRANSFER FLAVOPROTEIN SUBUNIT ALPHA, MITOCHONDRIAL"/>
    <property type="match status" value="1"/>
</dbReference>
<dbReference type="InterPro" id="IPR014731">
    <property type="entry name" value="ETF_asu_C"/>
</dbReference>
<evidence type="ECO:0000256" key="3">
    <source>
        <dbReference type="ARBA" id="ARBA00022827"/>
    </source>
</evidence>
<dbReference type="SUPFAM" id="SSF52467">
    <property type="entry name" value="DHS-like NAD/FAD-binding domain"/>
    <property type="match status" value="1"/>
</dbReference>
<dbReference type="PROSITE" id="PS00696">
    <property type="entry name" value="ETF_ALPHA"/>
    <property type="match status" value="1"/>
</dbReference>
<dbReference type="OrthoDB" id="1715808at2759"/>
<dbReference type="AlphaFoldDB" id="V7AHB1"/>
<comment type="similarity">
    <text evidence="1">Belongs to the ETF alpha-subunit/FixB family.</text>
</comment>
<reference evidence="7" key="1">
    <citation type="journal article" date="2014" name="Nat. Genet.">
        <title>A reference genome for common bean and genome-wide analysis of dual domestications.</title>
        <authorList>
            <person name="Schmutz J."/>
            <person name="McClean P.E."/>
            <person name="Mamidi S."/>
            <person name="Wu G.A."/>
            <person name="Cannon S.B."/>
            <person name="Grimwood J."/>
            <person name="Jenkins J."/>
            <person name="Shu S."/>
            <person name="Song Q."/>
            <person name="Chavarro C."/>
            <person name="Torres-Torres M."/>
            <person name="Geffroy V."/>
            <person name="Moghaddam S.M."/>
            <person name="Gao D."/>
            <person name="Abernathy B."/>
            <person name="Barry K."/>
            <person name="Blair M."/>
            <person name="Brick M.A."/>
            <person name="Chovatia M."/>
            <person name="Gepts P."/>
            <person name="Goodstein D.M."/>
            <person name="Gonzales M."/>
            <person name="Hellsten U."/>
            <person name="Hyten D.L."/>
            <person name="Jia G."/>
            <person name="Kelly J.D."/>
            <person name="Kudrna D."/>
            <person name="Lee R."/>
            <person name="Richard M.M."/>
            <person name="Miklas P.N."/>
            <person name="Osorno J.M."/>
            <person name="Rodrigues J."/>
            <person name="Thareau V."/>
            <person name="Urrea C.A."/>
            <person name="Wang M."/>
            <person name="Yu Y."/>
            <person name="Zhang M."/>
            <person name="Wing R.A."/>
            <person name="Cregan P.B."/>
            <person name="Rokhsar D.S."/>
            <person name="Jackson S.A."/>
        </authorList>
    </citation>
    <scope>NUCLEOTIDE SEQUENCE [LARGE SCALE GENOMIC DNA]</scope>
    <source>
        <strain evidence="7">cv. G19833</strain>
    </source>
</reference>
<organism evidence="6 7">
    <name type="scientific">Phaseolus vulgaris</name>
    <name type="common">Kidney bean</name>
    <name type="synonym">French bean</name>
    <dbReference type="NCBI Taxonomy" id="3885"/>
    <lineage>
        <taxon>Eukaryota</taxon>
        <taxon>Viridiplantae</taxon>
        <taxon>Streptophyta</taxon>
        <taxon>Embryophyta</taxon>
        <taxon>Tracheophyta</taxon>
        <taxon>Spermatophyta</taxon>
        <taxon>Magnoliopsida</taxon>
        <taxon>eudicotyledons</taxon>
        <taxon>Gunneridae</taxon>
        <taxon>Pentapetalae</taxon>
        <taxon>rosids</taxon>
        <taxon>fabids</taxon>
        <taxon>Fabales</taxon>
        <taxon>Fabaceae</taxon>
        <taxon>Papilionoideae</taxon>
        <taxon>50 kb inversion clade</taxon>
        <taxon>NPAAA clade</taxon>
        <taxon>indigoferoid/millettioid clade</taxon>
        <taxon>Phaseoleae</taxon>
        <taxon>Phaseolus</taxon>
    </lineage>
</organism>
<dbReference type="GO" id="GO:0033539">
    <property type="term" value="P:fatty acid beta-oxidation using acyl-CoA dehydrogenase"/>
    <property type="evidence" value="ECO:0007669"/>
    <property type="project" value="TreeGrafter"/>
</dbReference>
<keyword evidence="4" id="KW-0249">Electron transport</keyword>
<keyword evidence="3" id="KW-0274">FAD</keyword>
<evidence type="ECO:0000256" key="2">
    <source>
        <dbReference type="ARBA" id="ARBA00022630"/>
    </source>
</evidence>
<sequence length="234" mass="25355">MRAQNQLSFSDWQNLILFTKKNLPEKFFGGGFRRPAAVSGEQWQFWRAVQFPASDGGCGRWWWSATVNGGGSNGQWCKVVVAVNGEKIRKIENLGKSTYVSQTAQDNERPDLGNARIVVTGGRALKSAENFKLIEDLAKKLGAAVGATRAAVDAGYVANDLQVGQTGKIVAPELYLAFGVSGAIQHLAGMRDSKVIVAVNNDADAPIFQVADYGLVGDLFEVIPELLEKLPEKK</sequence>
<keyword evidence="7" id="KW-1185">Reference proteome</keyword>
<dbReference type="Pfam" id="PF00766">
    <property type="entry name" value="ETF_alpha"/>
    <property type="match status" value="1"/>
</dbReference>
<dbReference type="InterPro" id="IPR018206">
    <property type="entry name" value="ETF_asu_C_CS"/>
</dbReference>